<dbReference type="AlphaFoldDB" id="A0A6A5TVT9"/>
<dbReference type="Proteomes" id="UP000800035">
    <property type="component" value="Unassembled WGS sequence"/>
</dbReference>
<accession>A0A6A5TVT9</accession>
<evidence type="ECO:0000313" key="1">
    <source>
        <dbReference type="EMBL" id="KAF1956771.1"/>
    </source>
</evidence>
<keyword evidence="2" id="KW-1185">Reference proteome</keyword>
<name>A0A6A5TVT9_9PLEO</name>
<dbReference type="EMBL" id="ML976991">
    <property type="protein sequence ID" value="KAF1956771.1"/>
    <property type="molecule type" value="Genomic_DNA"/>
</dbReference>
<evidence type="ECO:0000313" key="2">
    <source>
        <dbReference type="Proteomes" id="UP000800035"/>
    </source>
</evidence>
<organism evidence="1 2">
    <name type="scientific">Byssothecium circinans</name>
    <dbReference type="NCBI Taxonomy" id="147558"/>
    <lineage>
        <taxon>Eukaryota</taxon>
        <taxon>Fungi</taxon>
        <taxon>Dikarya</taxon>
        <taxon>Ascomycota</taxon>
        <taxon>Pezizomycotina</taxon>
        <taxon>Dothideomycetes</taxon>
        <taxon>Pleosporomycetidae</taxon>
        <taxon>Pleosporales</taxon>
        <taxon>Massarineae</taxon>
        <taxon>Massarinaceae</taxon>
        <taxon>Byssothecium</taxon>
    </lineage>
</organism>
<proteinExistence type="predicted"/>
<sequence>MQSLWSHRGRRKAVAVHISSLPPRRRGVTAHHCIAMGPSLARRAAPGQRQNAQGAQPDRFRWLLVAARRFCDKTIILLSFGPVQASATSPIKDA</sequence>
<protein>
    <submittedName>
        <fullName evidence="1">Uncharacterized protein</fullName>
    </submittedName>
</protein>
<reference evidence="1" key="1">
    <citation type="journal article" date="2020" name="Stud. Mycol.">
        <title>101 Dothideomycetes genomes: a test case for predicting lifestyles and emergence of pathogens.</title>
        <authorList>
            <person name="Haridas S."/>
            <person name="Albert R."/>
            <person name="Binder M."/>
            <person name="Bloem J."/>
            <person name="Labutti K."/>
            <person name="Salamov A."/>
            <person name="Andreopoulos B."/>
            <person name="Baker S."/>
            <person name="Barry K."/>
            <person name="Bills G."/>
            <person name="Bluhm B."/>
            <person name="Cannon C."/>
            <person name="Castanera R."/>
            <person name="Culley D."/>
            <person name="Daum C."/>
            <person name="Ezra D."/>
            <person name="Gonzalez J."/>
            <person name="Henrissat B."/>
            <person name="Kuo A."/>
            <person name="Liang C."/>
            <person name="Lipzen A."/>
            <person name="Lutzoni F."/>
            <person name="Magnuson J."/>
            <person name="Mondo S."/>
            <person name="Nolan M."/>
            <person name="Ohm R."/>
            <person name="Pangilinan J."/>
            <person name="Park H.-J."/>
            <person name="Ramirez L."/>
            <person name="Alfaro M."/>
            <person name="Sun H."/>
            <person name="Tritt A."/>
            <person name="Yoshinaga Y."/>
            <person name="Zwiers L.-H."/>
            <person name="Turgeon B."/>
            <person name="Goodwin S."/>
            <person name="Spatafora J."/>
            <person name="Crous P."/>
            <person name="Grigoriev I."/>
        </authorList>
    </citation>
    <scope>NUCLEOTIDE SEQUENCE</scope>
    <source>
        <strain evidence="1">CBS 675.92</strain>
    </source>
</reference>
<gene>
    <name evidence="1" type="ORF">CC80DRAFT_65172</name>
</gene>